<keyword evidence="4" id="KW-0234">DNA repair</keyword>
<protein>
    <recommendedName>
        <fullName evidence="9">Proteasome activator subunit 4</fullName>
    </recommendedName>
</protein>
<proteinExistence type="inferred from homology"/>
<comment type="caution">
    <text evidence="7">The sequence shown here is derived from an EMBL/GenBank/DDBJ whole genome shotgun (WGS) entry which is preliminary data.</text>
</comment>
<feature type="domain" description="Proteasome activator complex subunit 4 C-terminal" evidence="5">
    <location>
        <begin position="1639"/>
        <end position="1721"/>
    </location>
</feature>
<dbReference type="SUPFAM" id="SSF48371">
    <property type="entry name" value="ARM repeat"/>
    <property type="match status" value="1"/>
</dbReference>
<dbReference type="Pfam" id="PF11919">
    <property type="entry name" value="PSME4_C"/>
    <property type="match status" value="1"/>
</dbReference>
<evidence type="ECO:0000256" key="1">
    <source>
        <dbReference type="ARBA" id="ARBA00005739"/>
    </source>
</evidence>
<feature type="domain" description="Proteasome activator Blm10 middle HEAT repeats region" evidence="6">
    <location>
        <begin position="312"/>
        <end position="788"/>
    </location>
</feature>
<sequence length="1721" mass="184868">MHVYSSLLPPSEHDAVAAEEIFMRKSIQTFLDLLQTQQYDVIASHHFRTLHTFFKLKFVFPDPSILVELANALARYVFEHAPMIELQVKALDALVLVIKKARKSSGTLDGPEDLQLRWTTALDVWDATFYASPGPVLPISRATLSKYKAALIKYLSKARKSYPADASLWTYIAPGLVDTEKEISLKAAATLSLLWSPAVDATPLLTDWVRVWARVNTLLEWDLHWLRLFARVAKHQQARGTFDAATWAPHFPFLFAKIQHCLALPSDMGPSPPRGTWPRALKGLHGDKHALYYAAKLVVYTLSPASEPLALQLLHLLEPFFHPSSAGTAANAIADLVYYLSAFLSLRTGQDQARGRALATTPLVNALVHLAFLGVYAKSTTVSSKASFTLRNVLCLSRATAPAIVEKLLRGLDPAAVSQTHQAPSAIAALTTCGPALLRGDLVWAEALPAILHLTLPGVDPNDDTKTSRTLQLYSTWLMYLPLSNDLDKPPPARTPLADALREQLNTALFAPVVRSTDVDAMLWRHGEAIEAWVLQLLDRLFVLFRQQEQPTTAKASHEDKFQIGAHLQQVIHLLFAQLSPPLYARAVRRVADFVATTFVPTAGKLLAGVIAGCTPPAPALALPLLLVPACDRVLSQAALSEGELCWQLRVVDGSVRLAAGPSLLPHAARLQAVVAKASAHSSPRVVKLACKILRHVLNRLTHTYQLDSGRGLPPRVAAAAAQAGTAQFLGTSLSWGDLEPQWHEPTAAELMVAADWLRTFVIDGLAGLEATLPLTEWRTKLRHALHALRGAKAVMVDAVAPTAVGAPPGLAQAQRRLEAVLAEHPVALAQLVGLRRTVATAILGIVGVWAAATDAAASKCLRTALRVLTLLLHPRDAAHVAHVRLYAKWRKLAGTDTATKGLRQGQITTATTVPLLPRRLMQERIAVLLFEHLDDRSYATSRLAHATPALFAEQTLAPALLDAIEALARHPLAKTRAAAQAALDKVLARYPAWHQAQLPQWGALLAAADTPQHEVTGVLHLLSTGRSVRVAWKDAAIATALVRALCQCAAGPVRTAEDELKTGARVLKAVLQLLSSGRDVPGDLPPVAPTLALEVALAGHWRFQLLHLASVIPWLRSGRPVPAGVWPLVLRRVTSDVPQVAAFARRLLSRALKAQTGGLPADVAAALVAPATLAALTRDLLLDHASALRSADGQSADASPGRWALGVPELQALVEHERVARPLRTFGPRAPDHVSPRHVLLVERMAASAGDALAAAWQPLLNDLAACASDDRRAALATLGEVLVGLAPVAGTALYEAVLPTLSVPYAHDWHDVLLLALERMAAPTAETLAAFVVAQAEAAAQAEANTDATGLVRWLVLAQPVAVHLVHGAAPEMAAALSRRLLAVATGAMAHPYAFVREQVAALLYIFTDAGLPLPVAALDADAAMDVADDAVLAMRKTVLAWLAVFVHRGDTPQFDVLAPLFPVAFATQAFPDADVARSARILVEALAAKLRLLAATPAQAALLQWLGNALEAPQWRTRAAGLRFLTAFTFHHALLAPAVETLLVARLGDDVRDVQEMAQLSLRGFLRTVDDAHVGRLAATFLAAAQAARRHRVKRDKQLKRCRLLLRLGGEDTDVAAVEAQLAALEAAPADAAATVAACGGLGAVVLAYPYSVPAFVPAALAELARHVHVASVADGAKAVLLEFRRTHQDSWHDDKAAFSTEELAAIDEVLISPHYYA</sequence>
<dbReference type="Proteomes" id="UP000243579">
    <property type="component" value="Unassembled WGS sequence"/>
</dbReference>
<dbReference type="GO" id="GO:0016504">
    <property type="term" value="F:peptidase activator activity"/>
    <property type="evidence" value="ECO:0007669"/>
    <property type="project" value="InterPro"/>
</dbReference>
<evidence type="ECO:0000313" key="8">
    <source>
        <dbReference type="Proteomes" id="UP000243579"/>
    </source>
</evidence>
<name>A0A1V9Y5T6_ACHHY</name>
<dbReference type="OrthoDB" id="17907at2759"/>
<dbReference type="InterPro" id="IPR021843">
    <property type="entry name" value="PSME4_C"/>
</dbReference>
<keyword evidence="3" id="KW-0227">DNA damage</keyword>
<dbReference type="GO" id="GO:0010499">
    <property type="term" value="P:proteasomal ubiquitin-independent protein catabolic process"/>
    <property type="evidence" value="ECO:0007669"/>
    <property type="project" value="TreeGrafter"/>
</dbReference>
<gene>
    <name evidence="7" type="ORF">ACHHYP_16784</name>
</gene>
<dbReference type="InterPro" id="IPR035309">
    <property type="entry name" value="PSME4"/>
</dbReference>
<evidence type="ECO:0000256" key="4">
    <source>
        <dbReference type="ARBA" id="ARBA00023204"/>
    </source>
</evidence>
<dbReference type="GO" id="GO:0005634">
    <property type="term" value="C:nucleus"/>
    <property type="evidence" value="ECO:0007669"/>
    <property type="project" value="TreeGrafter"/>
</dbReference>
<dbReference type="InterPro" id="IPR016024">
    <property type="entry name" value="ARM-type_fold"/>
</dbReference>
<evidence type="ECO:0000259" key="5">
    <source>
        <dbReference type="Pfam" id="PF11919"/>
    </source>
</evidence>
<keyword evidence="8" id="KW-1185">Reference proteome</keyword>
<accession>A0A1V9Y5T6</accession>
<dbReference type="PANTHER" id="PTHR32170:SF3">
    <property type="entry name" value="PROTEASOME ACTIVATOR COMPLEX SUBUNIT 4"/>
    <property type="match status" value="1"/>
</dbReference>
<comment type="similarity">
    <text evidence="1">Belongs to the BLM10 family.</text>
</comment>
<dbReference type="Pfam" id="PF16507">
    <property type="entry name" value="HEAT_PSME4_mid"/>
    <property type="match status" value="1"/>
</dbReference>
<evidence type="ECO:0000256" key="3">
    <source>
        <dbReference type="ARBA" id="ARBA00022763"/>
    </source>
</evidence>
<dbReference type="GO" id="GO:0070628">
    <property type="term" value="F:proteasome binding"/>
    <property type="evidence" value="ECO:0007669"/>
    <property type="project" value="InterPro"/>
</dbReference>
<dbReference type="GO" id="GO:0006281">
    <property type="term" value="P:DNA repair"/>
    <property type="evidence" value="ECO:0007669"/>
    <property type="project" value="UniProtKB-KW"/>
</dbReference>
<keyword evidence="2" id="KW-0677">Repeat</keyword>
<reference evidence="7 8" key="1">
    <citation type="journal article" date="2014" name="Genome Biol. Evol.">
        <title>The secreted proteins of Achlya hypogyna and Thraustotheca clavata identify the ancestral oomycete secretome and reveal gene acquisitions by horizontal gene transfer.</title>
        <authorList>
            <person name="Misner I."/>
            <person name="Blouin N."/>
            <person name="Leonard G."/>
            <person name="Richards T.A."/>
            <person name="Lane C.E."/>
        </authorList>
    </citation>
    <scope>NUCLEOTIDE SEQUENCE [LARGE SCALE GENOMIC DNA]</scope>
    <source>
        <strain evidence="7 8">ATCC 48635</strain>
    </source>
</reference>
<dbReference type="STRING" id="1202772.A0A1V9Y5T6"/>
<evidence type="ECO:0000259" key="6">
    <source>
        <dbReference type="Pfam" id="PF16507"/>
    </source>
</evidence>
<dbReference type="EMBL" id="JNBR01002837">
    <property type="protein sequence ID" value="OQR81092.1"/>
    <property type="molecule type" value="Genomic_DNA"/>
</dbReference>
<evidence type="ECO:0000313" key="7">
    <source>
        <dbReference type="EMBL" id="OQR81092.1"/>
    </source>
</evidence>
<evidence type="ECO:0008006" key="9">
    <source>
        <dbReference type="Google" id="ProtNLM"/>
    </source>
</evidence>
<dbReference type="InterPro" id="IPR032430">
    <property type="entry name" value="Blm10_mid"/>
</dbReference>
<evidence type="ECO:0000256" key="2">
    <source>
        <dbReference type="ARBA" id="ARBA00022737"/>
    </source>
</evidence>
<dbReference type="PANTHER" id="PTHR32170">
    <property type="entry name" value="PROTEASOME ACTIVATOR COMPLEX SUBUNIT 4"/>
    <property type="match status" value="1"/>
</dbReference>
<dbReference type="GO" id="GO:0005829">
    <property type="term" value="C:cytosol"/>
    <property type="evidence" value="ECO:0007669"/>
    <property type="project" value="TreeGrafter"/>
</dbReference>
<organism evidence="7 8">
    <name type="scientific">Achlya hypogyna</name>
    <name type="common">Oomycete</name>
    <name type="synonym">Protoachlya hypogyna</name>
    <dbReference type="NCBI Taxonomy" id="1202772"/>
    <lineage>
        <taxon>Eukaryota</taxon>
        <taxon>Sar</taxon>
        <taxon>Stramenopiles</taxon>
        <taxon>Oomycota</taxon>
        <taxon>Saprolegniomycetes</taxon>
        <taxon>Saprolegniales</taxon>
        <taxon>Achlyaceae</taxon>
        <taxon>Achlya</taxon>
    </lineage>
</organism>